<feature type="region of interest" description="Disordered" evidence="1">
    <location>
        <begin position="944"/>
        <end position="966"/>
    </location>
</feature>
<organism evidence="4">
    <name type="scientific">Lymnaea stagnalis</name>
    <name type="common">Great pond snail</name>
    <name type="synonym">Helix stagnalis</name>
    <dbReference type="NCBI Taxonomy" id="6523"/>
    <lineage>
        <taxon>Eukaryota</taxon>
        <taxon>Metazoa</taxon>
        <taxon>Spiralia</taxon>
        <taxon>Lophotrochozoa</taxon>
        <taxon>Mollusca</taxon>
        <taxon>Gastropoda</taxon>
        <taxon>Heterobranchia</taxon>
        <taxon>Euthyneura</taxon>
        <taxon>Panpulmonata</taxon>
        <taxon>Hygrophila</taxon>
        <taxon>Lymnaeoidea</taxon>
        <taxon>Lymnaeidae</taxon>
        <taxon>Lymnaea</taxon>
    </lineage>
</organism>
<feature type="region of interest" description="Disordered" evidence="1">
    <location>
        <begin position="312"/>
        <end position="347"/>
    </location>
</feature>
<dbReference type="InterPro" id="IPR012677">
    <property type="entry name" value="Nucleotide-bd_a/b_plait_sf"/>
</dbReference>
<reference evidence="3 5" key="2">
    <citation type="submission" date="2024-04" db="EMBL/GenBank/DDBJ databases">
        <authorList>
            <consortium name="Genoscope - CEA"/>
            <person name="William W."/>
        </authorList>
    </citation>
    <scope>NUCLEOTIDE SEQUENCE [LARGE SCALE GENOMIC DNA]</scope>
</reference>
<dbReference type="GO" id="GO:0003676">
    <property type="term" value="F:nucleic acid binding"/>
    <property type="evidence" value="ECO:0007669"/>
    <property type="project" value="InterPro"/>
</dbReference>
<feature type="compositionally biased region" description="Polar residues" evidence="1">
    <location>
        <begin position="31"/>
        <end position="53"/>
    </location>
</feature>
<feature type="region of interest" description="Disordered" evidence="1">
    <location>
        <begin position="1115"/>
        <end position="1138"/>
    </location>
</feature>
<feature type="region of interest" description="Disordered" evidence="1">
    <location>
        <begin position="1"/>
        <end position="194"/>
    </location>
</feature>
<accession>A0A7S7B0Z8</accession>
<keyword evidence="5" id="KW-1185">Reference proteome</keyword>
<feature type="compositionally biased region" description="Polar residues" evidence="1">
    <location>
        <begin position="76"/>
        <end position="89"/>
    </location>
</feature>
<feature type="compositionally biased region" description="Polar residues" evidence="1">
    <location>
        <begin position="116"/>
        <end position="157"/>
    </location>
</feature>
<feature type="compositionally biased region" description="Polar residues" evidence="1">
    <location>
        <begin position="1328"/>
        <end position="1342"/>
    </location>
</feature>
<feature type="domain" description="UBA" evidence="2">
    <location>
        <begin position="677"/>
        <end position="717"/>
    </location>
</feature>
<feature type="region of interest" description="Disordered" evidence="1">
    <location>
        <begin position="1046"/>
        <end position="1093"/>
    </location>
</feature>
<feature type="compositionally biased region" description="Polar residues" evidence="1">
    <location>
        <begin position="760"/>
        <end position="787"/>
    </location>
</feature>
<feature type="compositionally biased region" description="Polar residues" evidence="1">
    <location>
        <begin position="243"/>
        <end position="266"/>
    </location>
</feature>
<evidence type="ECO:0000259" key="2">
    <source>
        <dbReference type="PROSITE" id="PS50030"/>
    </source>
</evidence>
<feature type="region of interest" description="Disordered" evidence="1">
    <location>
        <begin position="536"/>
        <end position="587"/>
    </location>
</feature>
<dbReference type="GO" id="GO:0000932">
    <property type="term" value="C:P-body"/>
    <property type="evidence" value="ECO:0007669"/>
    <property type="project" value="TreeGrafter"/>
</dbReference>
<feature type="compositionally biased region" description="Low complexity" evidence="1">
    <location>
        <begin position="90"/>
        <end position="115"/>
    </location>
</feature>
<dbReference type="GO" id="GO:0060213">
    <property type="term" value="P:positive regulation of nuclear-transcribed mRNA poly(A) tail shortening"/>
    <property type="evidence" value="ECO:0007669"/>
    <property type="project" value="TreeGrafter"/>
</dbReference>
<sequence>MQQQVMKRNMPSELGWGSGGEGGGWGQQSSAPGSGSWTSTANQENTVSVSTWQSMGKSDSASDAGDDSSSVKSGSTITNMSNMTPQSQENTSSNNSTALQSNSSSLWSANNSTLSGIDSSPWGNSGSPAPSSINSMGWTQSNLSLSTNQGHNSMQQGSSMISSNSAFNSTGSSSSSSWPSSMQTNTSSLPPISSHWPGSSMLGIGDFTKTDWNNPTTPIDTLSKDIGNSDPRMWGLSSDKSGDSQWDISKSQWGNPSLSATGDQGASSTELSFAQATLKGLKVPPVNSAPQTVINSKQEEILRAIENHEGWGSRPIRQDTSWDVDNSPKSHRKFSTDSNAGASNVWNNSNGTAIWEAVRENQSGNWEAAPAGNTWNAEKEQAKWSFPPKPLQDPNTWTVGNGNDPKTFGTWGAAGGAGDASNKMWGQKTEIGSWGESGGGGVQRTTSISSWGDDGDAGGWDDQRRVTSGMGSMQAIVPPSPGMSGQTVVPNMVSQNITGLNVPVMGGADVTLWNESPKPGWNPGNVTALTRTKLDEQWNKPPPNRTGWGDPTQDNVKVDDGTSIWAANVPKQLPPQVKQSGWGETAPQAQWNATVGAKPKAPAGLDEASWAMAQRAKSGRYPDDVSANSVEVGYWNGLPQDNSTWNDPAALRGVRKITGQQQMPPKYMGSSNNPPTQMRAKLLQELMDMGFRKEEAQNALITNNMNLKMALSDLKSSNGGMSRRDMDIDMFQSNGSQSRLSYMSGMGADDLTDIRPDQVPTFSSLQNTQFPNSQVPNQPFMPNNSGMPPSGLNASSSSNNSSLQQKLMQKMQQQQAPPTPTLGPRGQMPPVGSTSNNQVPQQQQQQQQILAQLRQAVNNGFISPQLLNYQLPHNILVLLQQLLQLQSALQTMVTKQQQMLQQARAAGNRSNPQLEQMPGIITNINQQIINLQKQLQQAQNNLFSSQKPPNISQPPSGLMSSHSGQQPISNIAENLDALSSDLANVALQSQSRLTTQWKASSDTSADGTTTPTTGNDENGENKAAGAKGMLQASSPNMNLIPGGLGMTGDKTWSSNMSATSSSNWPLSSNDSAGTNSQSDLKMPGSVSTSTSSILSGMPSGLTDVIPEFIPGKPWQGLTKNVEDDPHVTPGSIQLQRSLSVNRVHDDSLNNLDGHKLNSGNSWGVSSYKSDNSLGLSQLGSRPPPPPVMLPGKSGGQQQWQSGFNRQASWPHSSNSAFTKVGGSNWNDRTAISSWILFKNLNQSVMESTFRSFCARPGSYNNFFYHVPMALVQYSSGELAMKAQQQLNNQPLGSAIINAEFIGENDAQRLASQFPPPQPSVLPPMNTSPWSQAPPSALYQNSGRGDPWGNSMQSGQPMKQFGSEAWNLWDMNDHNSNPLLNNILGGESM</sequence>
<feature type="compositionally biased region" description="Low complexity" evidence="1">
    <location>
        <begin position="999"/>
        <end position="1016"/>
    </location>
</feature>
<gene>
    <name evidence="3" type="ORF">GSLYS_00004022001</name>
</gene>
<feature type="compositionally biased region" description="Low complexity" evidence="1">
    <location>
        <begin position="158"/>
        <end position="188"/>
    </location>
</feature>
<name>A0A7S7B0Z8_LYMST</name>
<dbReference type="InterPro" id="IPR052068">
    <property type="entry name" value="GW182_domain"/>
</dbReference>
<dbReference type="EMBL" id="CAXITT010000057">
    <property type="protein sequence ID" value="CAL1529889.1"/>
    <property type="molecule type" value="Genomic_DNA"/>
</dbReference>
<feature type="region of interest" description="Disordered" evidence="1">
    <location>
        <begin position="739"/>
        <end position="847"/>
    </location>
</feature>
<feature type="compositionally biased region" description="Low complexity" evidence="1">
    <location>
        <begin position="795"/>
        <end position="815"/>
    </location>
</feature>
<feature type="compositionally biased region" description="Low complexity" evidence="1">
    <location>
        <begin position="1082"/>
        <end position="1093"/>
    </location>
</feature>
<dbReference type="Gene3D" id="1.10.8.10">
    <property type="entry name" value="DNA helicase RuvA subunit, C-terminal domain"/>
    <property type="match status" value="1"/>
</dbReference>
<dbReference type="PANTHER" id="PTHR13020">
    <property type="entry name" value="TRINUCLEOTIDE REPEAT-CONTAINING GENE 6"/>
    <property type="match status" value="1"/>
</dbReference>
<dbReference type="GO" id="GO:0005654">
    <property type="term" value="C:nucleoplasm"/>
    <property type="evidence" value="ECO:0007669"/>
    <property type="project" value="TreeGrafter"/>
</dbReference>
<dbReference type="InterPro" id="IPR009060">
    <property type="entry name" value="UBA-like_sf"/>
</dbReference>
<feature type="region of interest" description="Disordered" evidence="1">
    <location>
        <begin position="994"/>
        <end position="1022"/>
    </location>
</feature>
<dbReference type="Proteomes" id="UP001497497">
    <property type="component" value="Unassembled WGS sequence"/>
</dbReference>
<feature type="compositionally biased region" description="Gly residues" evidence="1">
    <location>
        <begin position="16"/>
        <end position="26"/>
    </location>
</feature>
<proteinExistence type="evidence at transcript level"/>
<evidence type="ECO:0000256" key="1">
    <source>
        <dbReference type="SAM" id="MobiDB-lite"/>
    </source>
</evidence>
<feature type="compositionally biased region" description="Polar residues" evidence="1">
    <location>
        <begin position="336"/>
        <end position="347"/>
    </location>
</feature>
<dbReference type="PROSITE" id="PS50030">
    <property type="entry name" value="UBA"/>
    <property type="match status" value="1"/>
</dbReference>
<evidence type="ECO:0000313" key="3">
    <source>
        <dbReference type="EMBL" id="CAL1529889.1"/>
    </source>
</evidence>
<dbReference type="SUPFAM" id="SSF46934">
    <property type="entry name" value="UBA-like"/>
    <property type="match status" value="1"/>
</dbReference>
<dbReference type="PANTHER" id="PTHR13020:SF25">
    <property type="entry name" value="PROTEIN GAWKY"/>
    <property type="match status" value="1"/>
</dbReference>
<dbReference type="Gene3D" id="3.30.70.330">
    <property type="match status" value="1"/>
</dbReference>
<protein>
    <recommendedName>
        <fullName evidence="2">UBA domain-containing protein</fullName>
    </recommendedName>
</protein>
<dbReference type="EMBL" id="MT947769">
    <property type="protein sequence ID" value="QOW64968.1"/>
    <property type="molecule type" value="mRNA"/>
</dbReference>
<reference evidence="4" key="1">
    <citation type="submission" date="2020-08" db="EMBL/GenBank/DDBJ databases">
        <title>A survey of miRNAs involved in biomineralization in the freshwater gastropod Lymnaea stagnalis.</title>
        <authorList>
            <person name="Jackson D.J."/>
            <person name="Cerveau N."/>
        </authorList>
    </citation>
    <scope>NUCLEOTIDE SEQUENCE</scope>
    <source>
        <strain evidence="4">Lsta_10378</strain>
    </source>
</reference>
<dbReference type="SUPFAM" id="SSF54928">
    <property type="entry name" value="RNA-binding domain, RBD"/>
    <property type="match status" value="1"/>
</dbReference>
<feature type="region of interest" description="Disordered" evidence="1">
    <location>
        <begin position="1328"/>
        <end position="1354"/>
    </location>
</feature>
<feature type="region of interest" description="Disordered" evidence="1">
    <location>
        <begin position="215"/>
        <end position="266"/>
    </location>
</feature>
<evidence type="ECO:0000313" key="5">
    <source>
        <dbReference type="Proteomes" id="UP001497497"/>
    </source>
</evidence>
<dbReference type="InterPro" id="IPR035979">
    <property type="entry name" value="RBD_domain_sf"/>
</dbReference>
<dbReference type="GO" id="GO:0035195">
    <property type="term" value="P:miRNA-mediated post-transcriptional gene silencing"/>
    <property type="evidence" value="ECO:0007669"/>
    <property type="project" value="TreeGrafter"/>
</dbReference>
<dbReference type="InterPro" id="IPR015940">
    <property type="entry name" value="UBA"/>
</dbReference>
<feature type="compositionally biased region" description="Low complexity" evidence="1">
    <location>
        <begin position="54"/>
        <end position="75"/>
    </location>
</feature>
<evidence type="ECO:0000313" key="4">
    <source>
        <dbReference type="EMBL" id="QOW64968.1"/>
    </source>
</evidence>
<feature type="region of interest" description="Disordered" evidence="1">
    <location>
        <begin position="1173"/>
        <end position="1199"/>
    </location>
</feature>
<feature type="compositionally biased region" description="Low complexity" evidence="1">
    <location>
        <begin position="1051"/>
        <end position="1071"/>
    </location>
</feature>